<proteinExistence type="predicted"/>
<name>E1A2I9_9CAUD</name>
<accession>E1A2I9</accession>
<gene>
    <name evidence="1" type="ORF">phiAS5_ORF0092</name>
</gene>
<sequence length="75" mass="8647">MYVQISYGVVVSIHSKLCGMSRAQWDTLENKNRMKMESLKTKLSSFIRMCKLTTDTNSTYPIITDDLELIVEVLK</sequence>
<keyword evidence="2" id="KW-1185">Reference proteome</keyword>
<dbReference type="GeneID" id="9861499"/>
<reference evidence="1 2" key="1">
    <citation type="journal article" date="2012" name="Vet. Microbiol.">
        <title>Complete genome sequence and characterization of a broad-host range T4-like bacteriophage phiAS5 infecting Aeromonas salmonicida subsp. salmonicida.</title>
        <authorList>
            <person name="Kim J.H."/>
            <person name="Son J.S."/>
            <person name="Choi Y.J."/>
            <person name="Choresca C.H.Jr."/>
            <person name="Shin S.P."/>
            <person name="Han J.E."/>
            <person name="Jun J.W."/>
            <person name="Park S.C."/>
        </authorList>
    </citation>
    <scope>NUCLEOTIDE SEQUENCE [LARGE SCALE GENOMIC DNA]</scope>
</reference>
<evidence type="ECO:0000313" key="2">
    <source>
        <dbReference type="Proteomes" id="UP000002236"/>
    </source>
</evidence>
<dbReference type="RefSeq" id="YP_003969381.1">
    <property type="nucleotide sequence ID" value="NC_014636.1"/>
</dbReference>
<dbReference type="Proteomes" id="UP000002236">
    <property type="component" value="Segment"/>
</dbReference>
<dbReference type="OrthoDB" id="38993at10239"/>
<evidence type="ECO:0000313" key="1">
    <source>
        <dbReference type="EMBL" id="ADM79935.1"/>
    </source>
</evidence>
<organism evidence="1 2">
    <name type="scientific">Aeromonas phage phiAS5</name>
    <dbReference type="NCBI Taxonomy" id="879630"/>
    <lineage>
        <taxon>Viruses</taxon>
        <taxon>Duplodnaviria</taxon>
        <taxon>Heunggongvirae</taxon>
        <taxon>Uroviricota</taxon>
        <taxon>Caudoviricetes</taxon>
        <taxon>Pantevenvirales</taxon>
        <taxon>Straboviridae</taxon>
        <taxon>Chrysonvirus</taxon>
        <taxon>Chrysonvirus as5</taxon>
    </lineage>
</organism>
<dbReference type="EMBL" id="HM452126">
    <property type="protein sequence ID" value="ADM79935.1"/>
    <property type="molecule type" value="Genomic_DNA"/>
</dbReference>
<protein>
    <submittedName>
        <fullName evidence="1">Uncharacterized protein</fullName>
    </submittedName>
</protein>
<dbReference type="KEGG" id="vg:9861499"/>